<evidence type="ECO:0000313" key="1">
    <source>
        <dbReference type="EMBL" id="KAI8546408.1"/>
    </source>
</evidence>
<evidence type="ECO:0000313" key="2">
    <source>
        <dbReference type="Proteomes" id="UP001062846"/>
    </source>
</evidence>
<sequence>MLNSASVYYILKERNGRVFQQVGYDSTSVERLIVEGVKASMSSWSLVTRTAKNLGLILDWGLSAEMLCNKAKFGFFVCIVFVDQSLVLLLQLAGLVLE</sequence>
<accession>A0ACC0MZB9</accession>
<reference evidence="1" key="1">
    <citation type="submission" date="2022-02" db="EMBL/GenBank/DDBJ databases">
        <title>Plant Genome Project.</title>
        <authorList>
            <person name="Zhang R.-G."/>
        </authorList>
    </citation>
    <scope>NUCLEOTIDE SEQUENCE</scope>
    <source>
        <strain evidence="1">AT1</strain>
    </source>
</reference>
<dbReference type="EMBL" id="CM046394">
    <property type="protein sequence ID" value="KAI8546408.1"/>
    <property type="molecule type" value="Genomic_DNA"/>
</dbReference>
<protein>
    <submittedName>
        <fullName evidence="1">Uncharacterized protein</fullName>
    </submittedName>
</protein>
<dbReference type="Proteomes" id="UP001062846">
    <property type="component" value="Chromosome 7"/>
</dbReference>
<organism evidence="1 2">
    <name type="scientific">Rhododendron molle</name>
    <name type="common">Chinese azalea</name>
    <name type="synonym">Azalea mollis</name>
    <dbReference type="NCBI Taxonomy" id="49168"/>
    <lineage>
        <taxon>Eukaryota</taxon>
        <taxon>Viridiplantae</taxon>
        <taxon>Streptophyta</taxon>
        <taxon>Embryophyta</taxon>
        <taxon>Tracheophyta</taxon>
        <taxon>Spermatophyta</taxon>
        <taxon>Magnoliopsida</taxon>
        <taxon>eudicotyledons</taxon>
        <taxon>Gunneridae</taxon>
        <taxon>Pentapetalae</taxon>
        <taxon>asterids</taxon>
        <taxon>Ericales</taxon>
        <taxon>Ericaceae</taxon>
        <taxon>Ericoideae</taxon>
        <taxon>Rhodoreae</taxon>
        <taxon>Rhododendron</taxon>
    </lineage>
</organism>
<proteinExistence type="predicted"/>
<gene>
    <name evidence="1" type="ORF">RHMOL_Rhmol07G0115000</name>
</gene>
<comment type="caution">
    <text evidence="1">The sequence shown here is derived from an EMBL/GenBank/DDBJ whole genome shotgun (WGS) entry which is preliminary data.</text>
</comment>
<name>A0ACC0MZB9_RHOML</name>
<keyword evidence="2" id="KW-1185">Reference proteome</keyword>